<reference evidence="8 9" key="1">
    <citation type="submission" date="2021-07" db="EMBL/GenBank/DDBJ databases">
        <title>Genomic diversity and antimicrobial resistance of Prevotella spp. isolated from chronic lung disease airways.</title>
        <authorList>
            <person name="Webb K.A."/>
            <person name="Olagoke O.S."/>
            <person name="Baird T."/>
            <person name="Neill J."/>
            <person name="Pham A."/>
            <person name="Wells T.J."/>
            <person name="Ramsay K.A."/>
            <person name="Bell S.C."/>
            <person name="Sarovich D.S."/>
            <person name="Price E.P."/>
        </authorList>
    </citation>
    <scope>NUCLEOTIDE SEQUENCE [LARGE SCALE GENOMIC DNA]</scope>
    <source>
        <strain evidence="8 9">SCHI0011.S.12</strain>
    </source>
</reference>
<dbReference type="Proteomes" id="UP000788426">
    <property type="component" value="Unassembled WGS sequence"/>
</dbReference>
<feature type="chain" id="PRO_5045560563" description="beta-N-acetylhexosaminidase" evidence="5">
    <location>
        <begin position="23"/>
        <end position="547"/>
    </location>
</feature>
<keyword evidence="5" id="KW-0732">Signal</keyword>
<feature type="domain" description="Beta-hexosaminidase bacterial type N-terminal" evidence="7">
    <location>
        <begin position="29"/>
        <end position="140"/>
    </location>
</feature>
<feature type="domain" description="Glycoside hydrolase family 20 catalytic" evidence="6">
    <location>
        <begin position="159"/>
        <end position="503"/>
    </location>
</feature>
<dbReference type="PIRSF" id="PIRSF001093">
    <property type="entry name" value="B-hxosamndse_ab_euk"/>
    <property type="match status" value="1"/>
</dbReference>
<evidence type="ECO:0000259" key="7">
    <source>
        <dbReference type="Pfam" id="PF02838"/>
    </source>
</evidence>
<feature type="signal peptide" evidence="5">
    <location>
        <begin position="1"/>
        <end position="22"/>
    </location>
</feature>
<keyword evidence="9" id="KW-1185">Reference proteome</keyword>
<dbReference type="CDD" id="cd06563">
    <property type="entry name" value="GH20_chitobiase-like"/>
    <property type="match status" value="1"/>
</dbReference>
<evidence type="ECO:0000256" key="4">
    <source>
        <dbReference type="ARBA" id="ARBA00023295"/>
    </source>
</evidence>
<dbReference type="EC" id="3.2.1.52" evidence="2"/>
<evidence type="ECO:0000256" key="3">
    <source>
        <dbReference type="ARBA" id="ARBA00022801"/>
    </source>
</evidence>
<name>A0ABS6YEZ6_9BACT</name>
<dbReference type="Pfam" id="PF02838">
    <property type="entry name" value="Glyco_hydro_20b"/>
    <property type="match status" value="1"/>
</dbReference>
<dbReference type="InterPro" id="IPR015882">
    <property type="entry name" value="HEX_bac_N"/>
</dbReference>
<accession>A0ABS6YEZ6</accession>
<gene>
    <name evidence="8" type="ORF">KZO38_05900</name>
</gene>
<dbReference type="InterPro" id="IPR025705">
    <property type="entry name" value="Beta_hexosaminidase_sua/sub"/>
</dbReference>
<comment type="catalytic activity">
    <reaction evidence="1">
        <text>Hydrolysis of terminal non-reducing N-acetyl-D-hexosamine residues in N-acetyl-beta-D-hexosaminides.</text>
        <dbReference type="EC" id="3.2.1.52"/>
    </reaction>
</comment>
<dbReference type="EMBL" id="JAHXCT010000003">
    <property type="protein sequence ID" value="MBW4769294.1"/>
    <property type="molecule type" value="Genomic_DNA"/>
</dbReference>
<keyword evidence="3" id="KW-0378">Hydrolase</keyword>
<dbReference type="InterPro" id="IPR015883">
    <property type="entry name" value="Glyco_hydro_20_cat"/>
</dbReference>
<evidence type="ECO:0000313" key="9">
    <source>
        <dbReference type="Proteomes" id="UP000788426"/>
    </source>
</evidence>
<dbReference type="PANTHER" id="PTHR22600">
    <property type="entry name" value="BETA-HEXOSAMINIDASE"/>
    <property type="match status" value="1"/>
</dbReference>
<sequence>MTFKKLFTPFCLLAMIPYQSLAQTLVANYNVVPQPQEIKQVKSKPFMLTASTTIVSLNDSEEMRRNAQFLKEYIADACKLNLAVDSKKSTSSIILAIDPKIKNSEGYSIVVNSKGVVIKGATAQGVFYGVQTLRKSLPITTVAGSIELDPVVIDDAPRFGYRGMMLDCARHFFPLEFVKRYIDLLAMHNMNVFHWHLTEDQGWRLEIKKYPELTQKGSIRRGTQVGHNDGVFDGVPYGGYYTQEQAREIVEYARQRYITVIPEFDIPGHTKAALACYPELGCTGGPYQVARSWGVFQDVLCLGKEKTFTFVQDVLDEIMDIFPSKVIHIGGDEAPTVAWEQCPLCQKKMKEEGVDAKHFQGYFTNRIEKYLNSKGHSIMGWDEILEGKISTTATVMSWRGAEPGIQAALKGHDVVMTPNTHTYFDYYQADDKEEKKLGLIGGLSTVENVYNYNPTPSVLPDSVRKHILGVQANLWTEYIAGKDIAEYQILPRMAALAEVQWTTQPKNYEGFKERLTRFVSFYDLYNYVYATHLWKDKKAKPEWSLTK</sequence>
<dbReference type="Pfam" id="PF00728">
    <property type="entry name" value="Glyco_hydro_20"/>
    <property type="match status" value="1"/>
</dbReference>
<evidence type="ECO:0000256" key="1">
    <source>
        <dbReference type="ARBA" id="ARBA00001231"/>
    </source>
</evidence>
<evidence type="ECO:0000256" key="5">
    <source>
        <dbReference type="SAM" id="SignalP"/>
    </source>
</evidence>
<evidence type="ECO:0000313" key="8">
    <source>
        <dbReference type="EMBL" id="MBW4769294.1"/>
    </source>
</evidence>
<protein>
    <recommendedName>
        <fullName evidence="2">beta-N-acetylhexosaminidase</fullName>
        <ecNumber evidence="2">3.2.1.52</ecNumber>
    </recommendedName>
</protein>
<evidence type="ECO:0000259" key="6">
    <source>
        <dbReference type="Pfam" id="PF00728"/>
    </source>
</evidence>
<keyword evidence="4" id="KW-0326">Glycosidase</keyword>
<comment type="caution">
    <text evidence="8">The sequence shown here is derived from an EMBL/GenBank/DDBJ whole genome shotgun (WGS) entry which is preliminary data.</text>
</comment>
<proteinExistence type="predicted"/>
<dbReference type="RefSeq" id="WP_219481109.1">
    <property type="nucleotide sequence ID" value="NZ_JAHXCT010000003.1"/>
</dbReference>
<evidence type="ECO:0000256" key="2">
    <source>
        <dbReference type="ARBA" id="ARBA00012663"/>
    </source>
</evidence>
<dbReference type="PANTHER" id="PTHR22600:SF57">
    <property type="entry name" value="BETA-N-ACETYLHEXOSAMINIDASE"/>
    <property type="match status" value="1"/>
</dbReference>
<organism evidence="8 9">
    <name type="scientific">Hoylesella nanceiensis</name>
    <dbReference type="NCBI Taxonomy" id="425941"/>
    <lineage>
        <taxon>Bacteria</taxon>
        <taxon>Pseudomonadati</taxon>
        <taxon>Bacteroidota</taxon>
        <taxon>Bacteroidia</taxon>
        <taxon>Bacteroidales</taxon>
        <taxon>Prevotellaceae</taxon>
        <taxon>Hoylesella</taxon>
    </lineage>
</organism>